<dbReference type="OrthoDB" id="9784272at2"/>
<keyword evidence="2" id="KW-1185">Reference proteome</keyword>
<organism evidence="1 2">
    <name type="scientific">Spirosoma pollinicola</name>
    <dbReference type="NCBI Taxonomy" id="2057025"/>
    <lineage>
        <taxon>Bacteria</taxon>
        <taxon>Pseudomonadati</taxon>
        <taxon>Bacteroidota</taxon>
        <taxon>Cytophagia</taxon>
        <taxon>Cytophagales</taxon>
        <taxon>Cytophagaceae</taxon>
        <taxon>Spirosoma</taxon>
    </lineage>
</organism>
<proteinExistence type="predicted"/>
<evidence type="ECO:0000313" key="2">
    <source>
        <dbReference type="Proteomes" id="UP000232883"/>
    </source>
</evidence>
<dbReference type="Proteomes" id="UP000232883">
    <property type="component" value="Chromosome"/>
</dbReference>
<dbReference type="AlphaFoldDB" id="A0A2K8ZA74"/>
<gene>
    <name evidence="1" type="ORF">CWM47_35925</name>
</gene>
<dbReference type="Gene3D" id="1.10.1740.10">
    <property type="match status" value="1"/>
</dbReference>
<dbReference type="InterPro" id="IPR013325">
    <property type="entry name" value="RNA_pol_sigma_r2"/>
</dbReference>
<dbReference type="KEGG" id="spir:CWM47_35925"/>
<dbReference type="RefSeq" id="WP_100993299.1">
    <property type="nucleotide sequence ID" value="NZ_CP025096.1"/>
</dbReference>
<reference evidence="1 2" key="1">
    <citation type="submission" date="2017-11" db="EMBL/GenBank/DDBJ databases">
        <title>Taxonomic description and genome sequences of Spirosoma HA7 sp. nov., isolated from pollen microhabitat of Corylus avellana.</title>
        <authorList>
            <person name="Ambika Manirajan B."/>
            <person name="Suarez C."/>
            <person name="Ratering S."/>
            <person name="Geissler-Plaum R."/>
            <person name="Cardinale M."/>
            <person name="Sylvia S."/>
        </authorList>
    </citation>
    <scope>NUCLEOTIDE SEQUENCE [LARGE SCALE GENOMIC DNA]</scope>
    <source>
        <strain evidence="1 2">HA7</strain>
    </source>
</reference>
<protein>
    <recommendedName>
        <fullName evidence="3">RNA polymerase sigma-70 region 2 domain-containing protein</fullName>
    </recommendedName>
</protein>
<dbReference type="GO" id="GO:0003700">
    <property type="term" value="F:DNA-binding transcription factor activity"/>
    <property type="evidence" value="ECO:0007669"/>
    <property type="project" value="InterPro"/>
</dbReference>
<dbReference type="EMBL" id="CP025096">
    <property type="protein sequence ID" value="AUD06764.1"/>
    <property type="molecule type" value="Genomic_DNA"/>
</dbReference>
<evidence type="ECO:0008006" key="3">
    <source>
        <dbReference type="Google" id="ProtNLM"/>
    </source>
</evidence>
<evidence type="ECO:0000313" key="1">
    <source>
        <dbReference type="EMBL" id="AUD06764.1"/>
    </source>
</evidence>
<accession>A0A2K8ZA74</accession>
<sequence>MHSATDPSSFLSETSPTALLPIHSQEDFGRFYDHYAPPIYGHLLRQTTDASLAASILAEVFRTIWVERNTFNEHQARSIKQHPISWLLSIAHQNESLIQTLEANGHRLVGQLKSSKLESLASTADWQRIKSAHR</sequence>
<dbReference type="GO" id="GO:0006352">
    <property type="term" value="P:DNA-templated transcription initiation"/>
    <property type="evidence" value="ECO:0007669"/>
    <property type="project" value="InterPro"/>
</dbReference>
<name>A0A2K8ZA74_9BACT</name>
<dbReference type="SUPFAM" id="SSF88946">
    <property type="entry name" value="Sigma2 domain of RNA polymerase sigma factors"/>
    <property type="match status" value="1"/>
</dbReference>